<evidence type="ECO:0000313" key="2">
    <source>
        <dbReference type="Proteomes" id="UP000269198"/>
    </source>
</evidence>
<dbReference type="OrthoDB" id="4462506at2"/>
<gene>
    <name evidence="1" type="ORF">EFW17_21925</name>
</gene>
<accession>A0A3N0E1F7</accession>
<reference evidence="1 2" key="1">
    <citation type="submission" date="2018-11" db="EMBL/GenBank/DDBJ databases">
        <title>The genome draft of YIM 96095.</title>
        <authorList>
            <person name="Tang S.-K."/>
            <person name="Chunyu W.-X."/>
            <person name="Feng Y.-Z."/>
        </authorList>
    </citation>
    <scope>NUCLEOTIDE SEQUENCE [LARGE SCALE GENOMIC DNA]</scope>
    <source>
        <strain evidence="1 2">YIM 96095</strain>
    </source>
</reference>
<dbReference type="InterPro" id="IPR024486">
    <property type="entry name" value="DUF2617"/>
</dbReference>
<dbReference type="EMBL" id="RJMB01000032">
    <property type="protein sequence ID" value="RNL81583.1"/>
    <property type="molecule type" value="Genomic_DNA"/>
</dbReference>
<evidence type="ECO:0000313" key="1">
    <source>
        <dbReference type="EMBL" id="RNL81583.1"/>
    </source>
</evidence>
<protein>
    <submittedName>
        <fullName evidence="1">DUF2617 family protein</fullName>
    </submittedName>
</protein>
<comment type="caution">
    <text evidence="1">The sequence shown here is derived from an EMBL/GenBank/DDBJ whole genome shotgun (WGS) entry which is preliminary data.</text>
</comment>
<dbReference type="Proteomes" id="UP000269198">
    <property type="component" value="Unassembled WGS sequence"/>
</dbReference>
<dbReference type="RefSeq" id="WP_123203334.1">
    <property type="nucleotide sequence ID" value="NZ_RJMB01000032.1"/>
</dbReference>
<dbReference type="AlphaFoldDB" id="A0A3N0E1F7"/>
<keyword evidence="2" id="KW-1185">Reference proteome</keyword>
<name>A0A3N0E1F7_9ACTN</name>
<proteinExistence type="predicted"/>
<organism evidence="1 2">
    <name type="scientific">Halostreptopolyspora alba</name>
    <dbReference type="NCBI Taxonomy" id="2487137"/>
    <lineage>
        <taxon>Bacteria</taxon>
        <taxon>Bacillati</taxon>
        <taxon>Actinomycetota</taxon>
        <taxon>Actinomycetes</taxon>
        <taxon>Streptosporangiales</taxon>
        <taxon>Nocardiopsidaceae</taxon>
        <taxon>Halostreptopolyspora</taxon>
    </lineage>
</organism>
<dbReference type="Pfam" id="PF10936">
    <property type="entry name" value="DUF2617"/>
    <property type="match status" value="1"/>
</dbReference>
<sequence>MRAGIRAPFVDTRAADLTWTLDHPPIEPLATRAVRVGGALVEFRVLGASHQVRAGIPGEGSGELLETVACLPDEAGTLPRRTTTPVSDTVGYRFTSTVEALAPEEFRARVRRLTAEVNENPHSLAATFPGDPLAVTAMVAHTPPEPHATLGWRTWHAYPQSGELVTTTSVALRRTHPRDLRTAP</sequence>